<dbReference type="EMBL" id="UYYF01004372">
    <property type="protein sequence ID" value="VDN03207.1"/>
    <property type="molecule type" value="Genomic_DNA"/>
</dbReference>
<evidence type="ECO:0000256" key="4">
    <source>
        <dbReference type="ARBA" id="ARBA00023054"/>
    </source>
</evidence>
<comment type="similarity">
    <text evidence="7">Belongs to the TRAFAC class TrmE-Era-EngA-EngB-Septin-like GTPase superfamily. Septin GTPase family.</text>
</comment>
<sequence>MGFGRILKLFLSKKSKTANWSGTSASRELEVSDSCAIHSKKDSPCDLETSCADNLERTSVRSIIAGYQQRQFAPKPSPATQGIPVGHCLREKEKISSQRTLISEAAEEKHDVEAPLSTTIESPKVAQKSINMMESRKPVAAPPAPPLPVLPGHLKNSPLKLLNGNGCALPTSSNFSNGVHKKASALTPALNRDSGKYEGTNAKFNAPNISYGSSSSCFLQRLCCFCPNSKKRIPVAGSPSLTVTQKSKGSGHASEEYRTLNLNGHVGFDSLPHQLVRKCTERGFQFNLMCVGETGMGKTTLIESLFNMKLEFHPCNNELKTVELLSKTYDVVEGGIRLKLTIVETAGFGDQLDKDKSAQVIVDFINEQFENYLKEELKIKRCLDYYDDTRIHACLYFISPTGHGLKALDVVTLRRLAERVNVIPVIAKADTTCKDELIRFKSKILSELRSHNIPIYQFPTDDETVRAINTELNQLLPYAVVGSTDFVKKENGKMVRARRYPWGMVEVENEEHCDFVKLREAVLRTNVDALRERTHKVLYETYRRERLRAMKVGDGDTGPKMMEAFAQRQREFIDEMSNRDRELREEFVARVNKKEEEMKRREELLNLRSKEISDGFDEELRRIESQMHTLLEEKAKYESKVAGKKMKK</sequence>
<dbReference type="InterPro" id="IPR030379">
    <property type="entry name" value="G_SEPTIN_dom"/>
</dbReference>
<accession>A0A0N5CZK2</accession>
<feature type="domain" description="Septin-type G" evidence="9">
    <location>
        <begin position="282"/>
        <end position="549"/>
    </location>
</feature>
<comment type="subcellular location">
    <subcellularLocation>
        <location evidence="1">Cytoplasm</location>
        <location evidence="1">Cytoskeleton</location>
    </subcellularLocation>
</comment>
<evidence type="ECO:0000256" key="7">
    <source>
        <dbReference type="RuleBase" id="RU004560"/>
    </source>
</evidence>
<dbReference type="InterPro" id="IPR027417">
    <property type="entry name" value="P-loop_NTPase"/>
</dbReference>
<dbReference type="STRING" id="103827.A0A0N5CZK2"/>
<dbReference type="WBParaSite" id="TCLT_0000592301-mRNA-1">
    <property type="protein sequence ID" value="TCLT_0000592301-mRNA-1"/>
    <property type="gene ID" value="TCLT_0000592301"/>
</dbReference>
<dbReference type="OrthoDB" id="416553at2759"/>
<dbReference type="Proteomes" id="UP000276776">
    <property type="component" value="Unassembled WGS sequence"/>
</dbReference>
<dbReference type="GO" id="GO:0005525">
    <property type="term" value="F:GTP binding"/>
    <property type="evidence" value="ECO:0007669"/>
    <property type="project" value="UniProtKB-KW"/>
</dbReference>
<keyword evidence="11" id="KW-1185">Reference proteome</keyword>
<evidence type="ECO:0000313" key="12">
    <source>
        <dbReference type="WBParaSite" id="TCLT_0000592301-mRNA-1"/>
    </source>
</evidence>
<keyword evidence="2" id="KW-0963">Cytoplasm</keyword>
<dbReference type="Gene3D" id="3.40.50.300">
    <property type="entry name" value="P-loop containing nucleotide triphosphate hydrolases"/>
    <property type="match status" value="1"/>
</dbReference>
<dbReference type="Pfam" id="PF00735">
    <property type="entry name" value="Septin"/>
    <property type="match status" value="1"/>
</dbReference>
<protein>
    <submittedName>
        <fullName evidence="12">Septin-type G domain-containing protein</fullName>
    </submittedName>
</protein>
<gene>
    <name evidence="10" type="ORF">TCLT_LOCUS5912</name>
</gene>
<dbReference type="CDD" id="cd01850">
    <property type="entry name" value="CDC_Septin"/>
    <property type="match status" value="1"/>
</dbReference>
<keyword evidence="4 8" id="KW-0175">Coiled coil</keyword>
<keyword evidence="5 7" id="KW-0342">GTP-binding</keyword>
<dbReference type="OMA" id="ACYDISS"/>
<evidence type="ECO:0000256" key="8">
    <source>
        <dbReference type="SAM" id="Coils"/>
    </source>
</evidence>
<dbReference type="InterPro" id="IPR016491">
    <property type="entry name" value="Septin"/>
</dbReference>
<dbReference type="FunFam" id="3.40.50.300:FF:002048">
    <property type="entry name" value="Septin 6"/>
    <property type="match status" value="1"/>
</dbReference>
<evidence type="ECO:0000256" key="2">
    <source>
        <dbReference type="ARBA" id="ARBA00022490"/>
    </source>
</evidence>
<dbReference type="AlphaFoldDB" id="A0A0N5CZK2"/>
<feature type="coiled-coil region" evidence="8">
    <location>
        <begin position="584"/>
        <end position="640"/>
    </location>
</feature>
<proteinExistence type="inferred from homology"/>
<evidence type="ECO:0000313" key="10">
    <source>
        <dbReference type="EMBL" id="VDN03207.1"/>
    </source>
</evidence>
<evidence type="ECO:0000259" key="9">
    <source>
        <dbReference type="PROSITE" id="PS51719"/>
    </source>
</evidence>
<dbReference type="PANTHER" id="PTHR18884">
    <property type="entry name" value="SEPTIN"/>
    <property type="match status" value="1"/>
</dbReference>
<keyword evidence="3 7" id="KW-0547">Nucleotide-binding</keyword>
<dbReference type="GO" id="GO:0005856">
    <property type="term" value="C:cytoskeleton"/>
    <property type="evidence" value="ECO:0007669"/>
    <property type="project" value="UniProtKB-SubCell"/>
</dbReference>
<reference evidence="12" key="1">
    <citation type="submission" date="2017-02" db="UniProtKB">
        <authorList>
            <consortium name="WormBaseParasite"/>
        </authorList>
    </citation>
    <scope>IDENTIFICATION</scope>
</reference>
<evidence type="ECO:0000313" key="11">
    <source>
        <dbReference type="Proteomes" id="UP000276776"/>
    </source>
</evidence>
<reference evidence="10 11" key="2">
    <citation type="submission" date="2018-11" db="EMBL/GenBank/DDBJ databases">
        <authorList>
            <consortium name="Pathogen Informatics"/>
        </authorList>
    </citation>
    <scope>NUCLEOTIDE SEQUENCE [LARGE SCALE GENOMIC DNA]</scope>
</reference>
<keyword evidence="6" id="KW-0206">Cytoskeleton</keyword>
<name>A0A0N5CZK2_THECL</name>
<organism evidence="12">
    <name type="scientific">Thelazia callipaeda</name>
    <name type="common">Oriental eyeworm</name>
    <name type="synonym">Parasitic nematode</name>
    <dbReference type="NCBI Taxonomy" id="103827"/>
    <lineage>
        <taxon>Eukaryota</taxon>
        <taxon>Metazoa</taxon>
        <taxon>Ecdysozoa</taxon>
        <taxon>Nematoda</taxon>
        <taxon>Chromadorea</taxon>
        <taxon>Rhabditida</taxon>
        <taxon>Spirurina</taxon>
        <taxon>Spiruromorpha</taxon>
        <taxon>Thelazioidea</taxon>
        <taxon>Thelaziidae</taxon>
        <taxon>Thelazia</taxon>
    </lineage>
</organism>
<evidence type="ECO:0000256" key="6">
    <source>
        <dbReference type="ARBA" id="ARBA00023212"/>
    </source>
</evidence>
<evidence type="ECO:0000256" key="3">
    <source>
        <dbReference type="ARBA" id="ARBA00022741"/>
    </source>
</evidence>
<evidence type="ECO:0000256" key="5">
    <source>
        <dbReference type="ARBA" id="ARBA00023134"/>
    </source>
</evidence>
<dbReference type="SUPFAM" id="SSF52540">
    <property type="entry name" value="P-loop containing nucleoside triphosphate hydrolases"/>
    <property type="match status" value="1"/>
</dbReference>
<dbReference type="PROSITE" id="PS51719">
    <property type="entry name" value="G_SEPTIN"/>
    <property type="match status" value="1"/>
</dbReference>
<evidence type="ECO:0000256" key="1">
    <source>
        <dbReference type="ARBA" id="ARBA00004245"/>
    </source>
</evidence>